<accession>A0ABP8V7C6</accession>
<name>A0ABP8V7C6_9GAMM</name>
<sequence length="751" mass="87816">MEFNHTQALSVPAHTYERVDTKDEDESIQKTHVKTTESLSSGRRIFKCLSCFTCKACKTSDEEKLATKQLYKHFRTLEKTESTSQCFRQAAISCWKYTCQERDIRLVELLVKQLKKYDSASSEMDKIQLFQRKADMPQHIRFLYHLMKIVYAKHNSTPETAEKKNALKAIEAIYIEIVRTMFLGCYYTKNGDTLKSIEMFRDCIDMRSEQLTVKLLTHNLEGITRVPLNDQRWTYDRTYLLQQMTKYCEDDRFEKFPIFMQRLAAGEDPLEVLEIDKDSLNFKEGEEVKYIVHPTLIKVPKIQGFTNPGNSCFVISVLKAFLEGMPNRVFDEIAQFHYPEDYHQNEIQHALFKLRTLYKERKKGIEHEQKAVDKILLDFIKACSLYGKVANDFRMMELLPEEKITQWEKALKEETNTKQIDQQDAMDFMLAMLEALYNDHETKKQRQLCSFKKAPYSILKIPFQNRDHEVIKFSPREKSYILELQVNNGEEGFEMQKLVDNCFHPEKIEPDNWQYCQVSELPEHFDRSAPEFAELQSKIQDKHTWPTVRKLSLEAEYSQYSSESDEQIAQGSAINQVVDTDNTAVQSSPSEEKPKAAPLDFICLKIAYPHSESKESVGRQILENFSEYIEMKIRDTSDPEQPERTIRFRAKCIICHKGPSIDQGHYTTLTRSKDTWLLHDDHITLRQHKDSDTHSIKDFCTGDPYIFFYYPDNREEEESSSTTLSDTDSAIAPLAQFDDMTEVIDEDETLV</sequence>
<dbReference type="InterPro" id="IPR028889">
    <property type="entry name" value="USP"/>
</dbReference>
<dbReference type="RefSeq" id="WP_345197561.1">
    <property type="nucleotide sequence ID" value="NZ_BAABFL010000443.1"/>
</dbReference>
<dbReference type="PROSITE" id="PS50235">
    <property type="entry name" value="USP_3"/>
    <property type="match status" value="1"/>
</dbReference>
<comment type="caution">
    <text evidence="2">The sequence shown here is derived from an EMBL/GenBank/DDBJ whole genome shotgun (WGS) entry which is preliminary data.</text>
</comment>
<dbReference type="SUPFAM" id="SSF54001">
    <property type="entry name" value="Cysteine proteinases"/>
    <property type="match status" value="1"/>
</dbReference>
<gene>
    <name evidence="2" type="ORF">GCM10023116_34990</name>
</gene>
<keyword evidence="3" id="KW-1185">Reference proteome</keyword>
<dbReference type="CDD" id="cd02257">
    <property type="entry name" value="Peptidase_C19"/>
    <property type="match status" value="1"/>
</dbReference>
<dbReference type="InterPro" id="IPR001394">
    <property type="entry name" value="Peptidase_C19_UCH"/>
</dbReference>
<dbReference type="PANTHER" id="PTHR24006">
    <property type="entry name" value="UBIQUITIN CARBOXYL-TERMINAL HYDROLASE"/>
    <property type="match status" value="1"/>
</dbReference>
<protein>
    <recommendedName>
        <fullName evidence="1">USP domain-containing protein</fullName>
    </recommendedName>
</protein>
<dbReference type="Proteomes" id="UP001500604">
    <property type="component" value="Unassembled WGS sequence"/>
</dbReference>
<proteinExistence type="predicted"/>
<dbReference type="Gene3D" id="3.90.70.10">
    <property type="entry name" value="Cysteine proteinases"/>
    <property type="match status" value="1"/>
</dbReference>
<dbReference type="Pfam" id="PF00443">
    <property type="entry name" value="UCH"/>
    <property type="match status" value="1"/>
</dbReference>
<evidence type="ECO:0000259" key="1">
    <source>
        <dbReference type="PROSITE" id="PS50235"/>
    </source>
</evidence>
<reference evidence="3" key="1">
    <citation type="journal article" date="2019" name="Int. J. Syst. Evol. Microbiol.">
        <title>The Global Catalogue of Microorganisms (GCM) 10K type strain sequencing project: providing services to taxonomists for standard genome sequencing and annotation.</title>
        <authorList>
            <consortium name="The Broad Institute Genomics Platform"/>
            <consortium name="The Broad Institute Genome Sequencing Center for Infectious Disease"/>
            <person name="Wu L."/>
            <person name="Ma J."/>
        </authorList>
    </citation>
    <scope>NUCLEOTIDE SEQUENCE [LARGE SCALE GENOMIC DNA]</scope>
    <source>
        <strain evidence="3">JCM 17805</strain>
    </source>
</reference>
<evidence type="ECO:0000313" key="3">
    <source>
        <dbReference type="Proteomes" id="UP001500604"/>
    </source>
</evidence>
<feature type="domain" description="USP" evidence="1">
    <location>
        <begin position="303"/>
        <end position="712"/>
    </location>
</feature>
<evidence type="ECO:0000313" key="2">
    <source>
        <dbReference type="EMBL" id="GAA4651216.1"/>
    </source>
</evidence>
<dbReference type="InterPro" id="IPR050164">
    <property type="entry name" value="Peptidase_C19"/>
</dbReference>
<dbReference type="InterPro" id="IPR038765">
    <property type="entry name" value="Papain-like_cys_pep_sf"/>
</dbReference>
<dbReference type="EMBL" id="BAABFL010000443">
    <property type="protein sequence ID" value="GAA4651216.1"/>
    <property type="molecule type" value="Genomic_DNA"/>
</dbReference>
<organism evidence="2 3">
    <name type="scientific">Kistimonas scapharcae</name>
    <dbReference type="NCBI Taxonomy" id="1036133"/>
    <lineage>
        <taxon>Bacteria</taxon>
        <taxon>Pseudomonadati</taxon>
        <taxon>Pseudomonadota</taxon>
        <taxon>Gammaproteobacteria</taxon>
        <taxon>Oceanospirillales</taxon>
        <taxon>Endozoicomonadaceae</taxon>
        <taxon>Kistimonas</taxon>
    </lineage>
</organism>